<evidence type="ECO:0000313" key="9">
    <source>
        <dbReference type="EMBL" id="JAS33476.1"/>
    </source>
</evidence>
<dbReference type="GO" id="GO:0006364">
    <property type="term" value="P:rRNA processing"/>
    <property type="evidence" value="ECO:0007669"/>
    <property type="project" value="TreeGrafter"/>
</dbReference>
<sequence length="307" mass="34926">MASKNMFLDVNPSLIEDRLRLSELDDDDGFQSFVKNLEQIKEQDNKNNVPWKNVKPNAGFCVKTRTTSGEKIFINVCHTEDIPPPPRDISESELASIINGDGPSNYTLPMSIGDLHKELDKSGFQCSSYDVAINKSFFEKFVANKLLRAFFISVMLEGIQDKYKLEIDMNDYIILKNRKVMGTLQYHRIEQRPIREGPIKKKCLIEEVTESPIHTNSNPPPKFRIVKNPPEGEPEVLTAQVFIKNAISSKNLLLDVGEDRLLLHVEKEQASLLDIFLPYLIDQSKVSAQFNRETKMLTVTMPILNSG</sequence>
<reference evidence="8" key="1">
    <citation type="submission" date="2015-12" db="EMBL/GenBank/DDBJ databases">
        <title>De novo transcriptome assembly of four potential Pierce s Disease insect vectors from Arizona vineyards.</title>
        <authorList>
            <person name="Tassone E.E."/>
        </authorList>
    </citation>
    <scope>NUCLEOTIDE SEQUENCE</scope>
</reference>
<proteinExistence type="inferred from homology"/>
<dbReference type="Pfam" id="PF18201">
    <property type="entry name" value="PIH1_CS"/>
    <property type="match status" value="1"/>
</dbReference>
<dbReference type="GO" id="GO:0005737">
    <property type="term" value="C:cytoplasm"/>
    <property type="evidence" value="ECO:0007669"/>
    <property type="project" value="TreeGrafter"/>
</dbReference>
<dbReference type="PANTHER" id="PTHR22997:SF0">
    <property type="entry name" value="PIH1 DOMAIN-CONTAINING PROTEIN 1"/>
    <property type="match status" value="1"/>
</dbReference>
<dbReference type="GO" id="GO:0097255">
    <property type="term" value="C:R2TP complex"/>
    <property type="evidence" value="ECO:0007669"/>
    <property type="project" value="TreeGrafter"/>
</dbReference>
<comment type="function">
    <text evidence="3">Involved in the assembly of C/D box small nucleolar ribonucleoprotein (snoRNP) particles. Recruits the SWI/SNF complex to the core promoter of rRNA genes and enhances pre-rRNA transcription. Mediates interaction of TELO2 with the R2TP complex which is necessary for the stability of MTOR and SMG1. Positively regulates the assembly and activity of the mTORC1 complex.</text>
</comment>
<feature type="domain" description="PIH1 N-terminal" evidence="4">
    <location>
        <begin position="37"/>
        <end position="191"/>
    </location>
</feature>
<dbReference type="InterPro" id="IPR050734">
    <property type="entry name" value="PIH1/Kintoun_subfamily"/>
</dbReference>
<dbReference type="PANTHER" id="PTHR22997">
    <property type="entry name" value="PIH1 DOMAIN-CONTAINING PROTEIN 1"/>
    <property type="match status" value="1"/>
</dbReference>
<dbReference type="EMBL" id="GEDC01026741">
    <property type="protein sequence ID" value="JAS10557.1"/>
    <property type="molecule type" value="Transcribed_RNA"/>
</dbReference>
<dbReference type="EMBL" id="GEDC01007171">
    <property type="protein sequence ID" value="JAS30127.1"/>
    <property type="molecule type" value="Transcribed_RNA"/>
</dbReference>
<evidence type="ECO:0000256" key="3">
    <source>
        <dbReference type="ARBA" id="ARBA00046233"/>
    </source>
</evidence>
<dbReference type="InterPro" id="IPR012981">
    <property type="entry name" value="PIH1_N"/>
</dbReference>
<evidence type="ECO:0000259" key="4">
    <source>
        <dbReference type="Pfam" id="PF08190"/>
    </source>
</evidence>
<dbReference type="AlphaFoldDB" id="A0A1B6DWU8"/>
<gene>
    <name evidence="9" type="ORF">g.26822</name>
    <name evidence="6" type="ORF">g.26824</name>
    <name evidence="8" type="ORF">g.26826</name>
    <name evidence="7" type="ORF">g.26828</name>
</gene>
<dbReference type="Pfam" id="PF08190">
    <property type="entry name" value="PIH1"/>
    <property type="match status" value="1"/>
</dbReference>
<evidence type="ECO:0000256" key="1">
    <source>
        <dbReference type="ARBA" id="ARBA00008511"/>
    </source>
</evidence>
<evidence type="ECO:0000313" key="6">
    <source>
        <dbReference type="EMBL" id="JAS10557.1"/>
    </source>
</evidence>
<protein>
    <recommendedName>
        <fullName evidence="2">PIH1 domain-containing protein 1</fullName>
    </recommendedName>
</protein>
<dbReference type="EMBL" id="GEDC01003822">
    <property type="protein sequence ID" value="JAS33476.1"/>
    <property type="molecule type" value="Transcribed_RNA"/>
</dbReference>
<feature type="domain" description="PIH1D1/2/3 CS-like" evidence="5">
    <location>
        <begin position="232"/>
        <end position="304"/>
    </location>
</feature>
<dbReference type="InterPro" id="IPR041442">
    <property type="entry name" value="PIH1D1/2/3_CS-like"/>
</dbReference>
<organism evidence="8">
    <name type="scientific">Clastoptera arizonana</name>
    <name type="common">Arizona spittle bug</name>
    <dbReference type="NCBI Taxonomy" id="38151"/>
    <lineage>
        <taxon>Eukaryota</taxon>
        <taxon>Metazoa</taxon>
        <taxon>Ecdysozoa</taxon>
        <taxon>Arthropoda</taxon>
        <taxon>Hexapoda</taxon>
        <taxon>Insecta</taxon>
        <taxon>Pterygota</taxon>
        <taxon>Neoptera</taxon>
        <taxon>Paraneoptera</taxon>
        <taxon>Hemiptera</taxon>
        <taxon>Auchenorrhyncha</taxon>
        <taxon>Cercopoidea</taxon>
        <taxon>Clastopteridae</taxon>
        <taxon>Clastoptera</taxon>
    </lineage>
</organism>
<dbReference type="GO" id="GO:0000492">
    <property type="term" value="P:box C/D snoRNP assembly"/>
    <property type="evidence" value="ECO:0007669"/>
    <property type="project" value="TreeGrafter"/>
</dbReference>
<evidence type="ECO:0000313" key="7">
    <source>
        <dbReference type="EMBL" id="JAS29875.1"/>
    </source>
</evidence>
<evidence type="ECO:0000256" key="2">
    <source>
        <dbReference type="ARBA" id="ARBA00040540"/>
    </source>
</evidence>
<name>A0A1B6DWU8_9HEMI</name>
<accession>A0A1B6DWU8</accession>
<comment type="similarity">
    <text evidence="1">Belongs to the PIH1 family.</text>
</comment>
<evidence type="ECO:0000259" key="5">
    <source>
        <dbReference type="Pfam" id="PF18201"/>
    </source>
</evidence>
<dbReference type="GO" id="GO:1990904">
    <property type="term" value="C:ribonucleoprotein complex"/>
    <property type="evidence" value="ECO:0007669"/>
    <property type="project" value="TreeGrafter"/>
</dbReference>
<dbReference type="EMBL" id="GEDC01007423">
    <property type="protein sequence ID" value="JAS29875.1"/>
    <property type="molecule type" value="Transcribed_RNA"/>
</dbReference>
<evidence type="ECO:0000313" key="8">
    <source>
        <dbReference type="EMBL" id="JAS30127.1"/>
    </source>
</evidence>